<dbReference type="InterPro" id="IPR004107">
    <property type="entry name" value="Integrase_SAM-like_N"/>
</dbReference>
<dbReference type="Gene3D" id="1.10.443.10">
    <property type="entry name" value="Intergrase catalytic core"/>
    <property type="match status" value="1"/>
</dbReference>
<dbReference type="EMBL" id="JALP01000071">
    <property type="protein sequence ID" value="THG91425.1"/>
    <property type="molecule type" value="Genomic_DNA"/>
</dbReference>
<comment type="function">
    <text evidence="10">Site-specific tyrosine recombinase, which acts by catalyzing the cutting and rejoining of the recombining DNA molecules. The XerC-XerD complex is essential to convert dimers of the bacterial chromosome into monomers to permit their segregation at cell division. It also contributes to the segregational stability of plasmids.</text>
</comment>
<dbReference type="Gene3D" id="1.10.150.130">
    <property type="match status" value="1"/>
</dbReference>
<protein>
    <recommendedName>
        <fullName evidence="10 11">Tyrosine recombinase XerC</fullName>
    </recommendedName>
</protein>
<comment type="subunit">
    <text evidence="10">Forms a cyclic heterotetrameric complex composed of two molecules of XerC and two molecules of XerD.</text>
</comment>
<dbReference type="InterPro" id="IPR010998">
    <property type="entry name" value="Integrase_recombinase_N"/>
</dbReference>
<dbReference type="EMBL" id="ALPT02000013">
    <property type="protein sequence ID" value="KGA98261.1"/>
    <property type="molecule type" value="Genomic_DNA"/>
</dbReference>
<dbReference type="NCBIfam" id="NF040815">
    <property type="entry name" value="recomb_XerA_Arch"/>
    <property type="match status" value="1"/>
</dbReference>
<keyword evidence="16" id="KW-1185">Reference proteome</keyword>
<dbReference type="GO" id="GO:0009037">
    <property type="term" value="F:tyrosine-based site-specific recombinase activity"/>
    <property type="evidence" value="ECO:0007669"/>
    <property type="project" value="UniProtKB-UniRule"/>
</dbReference>
<dbReference type="InterPro" id="IPR050090">
    <property type="entry name" value="Tyrosine_recombinase_XerCD"/>
</dbReference>
<feature type="active site" evidence="10">
    <location>
        <position position="253"/>
    </location>
</feature>
<evidence type="ECO:0000313" key="16">
    <source>
        <dbReference type="Proteomes" id="UP000002754"/>
    </source>
</evidence>
<feature type="active site" description="O-(3'-phospho-DNA)-tyrosine intermediate" evidence="10">
    <location>
        <position position="285"/>
    </location>
</feature>
<dbReference type="GO" id="GO:0006313">
    <property type="term" value="P:DNA transposition"/>
    <property type="evidence" value="ECO:0007669"/>
    <property type="project" value="UniProtKB-UniRule"/>
</dbReference>
<evidence type="ECO:0000313" key="15">
    <source>
        <dbReference type="EMBL" id="THG91425.1"/>
    </source>
</evidence>
<dbReference type="RefSeq" id="WP_003320690.1">
    <property type="nucleotide sequence ID" value="NZ_ALPT02000013.1"/>
</dbReference>
<organism evidence="14 16">
    <name type="scientific">Alkalihalobacillus alcalophilus ATCC 27647 = CGMCC 1.3604</name>
    <dbReference type="NCBI Taxonomy" id="1218173"/>
    <lineage>
        <taxon>Bacteria</taxon>
        <taxon>Bacillati</taxon>
        <taxon>Bacillota</taxon>
        <taxon>Bacilli</taxon>
        <taxon>Bacillales</taxon>
        <taxon>Bacillaceae</taxon>
        <taxon>Alkalihalobacillus</taxon>
    </lineage>
</organism>
<proteinExistence type="inferred from homology"/>
<dbReference type="STRING" id="1218173.BALCAV_0205715"/>
<evidence type="ECO:0000256" key="4">
    <source>
        <dbReference type="ARBA" id="ARBA00022618"/>
    </source>
</evidence>
<dbReference type="GO" id="GO:0005737">
    <property type="term" value="C:cytoplasm"/>
    <property type="evidence" value="ECO:0007669"/>
    <property type="project" value="UniProtKB-SubCell"/>
</dbReference>
<evidence type="ECO:0000259" key="13">
    <source>
        <dbReference type="PROSITE" id="PS51900"/>
    </source>
</evidence>
<evidence type="ECO:0000256" key="5">
    <source>
        <dbReference type="ARBA" id="ARBA00022829"/>
    </source>
</evidence>
<dbReference type="InterPro" id="IPR044068">
    <property type="entry name" value="CB"/>
</dbReference>
<evidence type="ECO:0000256" key="1">
    <source>
        <dbReference type="ARBA" id="ARBA00004496"/>
    </source>
</evidence>
<dbReference type="HAMAP" id="MF_01808">
    <property type="entry name" value="Recomb_XerC_XerD"/>
    <property type="match status" value="1"/>
</dbReference>
<gene>
    <name evidence="10" type="primary">xerC</name>
    <name evidence="15" type="ORF">AJ85_05385</name>
    <name evidence="14" type="ORF">BALCAV_0205715</name>
</gene>
<keyword evidence="9 10" id="KW-0131">Cell cycle</keyword>
<feature type="domain" description="Core-binding (CB)" evidence="13">
    <location>
        <begin position="4"/>
        <end position="90"/>
    </location>
</feature>
<evidence type="ECO:0000256" key="2">
    <source>
        <dbReference type="ARBA" id="ARBA00006657"/>
    </source>
</evidence>
<keyword evidence="5 10" id="KW-0159">Chromosome partition</keyword>
<dbReference type="AlphaFoldDB" id="A0A094WN61"/>
<evidence type="ECO:0000256" key="11">
    <source>
        <dbReference type="NCBIfam" id="TIGR02224"/>
    </source>
</evidence>
<dbReference type="GO" id="GO:0003677">
    <property type="term" value="F:DNA binding"/>
    <property type="evidence" value="ECO:0007669"/>
    <property type="project" value="UniProtKB-UniRule"/>
</dbReference>
<dbReference type="NCBIfam" id="TIGR02224">
    <property type="entry name" value="recomb_XerC"/>
    <property type="match status" value="1"/>
</dbReference>
<dbReference type="PANTHER" id="PTHR30349">
    <property type="entry name" value="PHAGE INTEGRASE-RELATED"/>
    <property type="match status" value="1"/>
</dbReference>
<reference evidence="15 17" key="2">
    <citation type="submission" date="2014-01" db="EMBL/GenBank/DDBJ databases">
        <title>Draft genome sequencing of Bacillus alcalophilus CGMCC 1.3604.</title>
        <authorList>
            <person name="Yang J."/>
            <person name="Diao L."/>
            <person name="Yang S."/>
        </authorList>
    </citation>
    <scope>NUCLEOTIDE SEQUENCE [LARGE SCALE GENOMIC DNA]</scope>
    <source>
        <strain evidence="15 17">CGMCC 1.3604</strain>
    </source>
</reference>
<dbReference type="InterPro" id="IPR013762">
    <property type="entry name" value="Integrase-like_cat_sf"/>
</dbReference>
<evidence type="ECO:0000256" key="9">
    <source>
        <dbReference type="ARBA" id="ARBA00023306"/>
    </source>
</evidence>
<dbReference type="eggNOG" id="COG4974">
    <property type="taxonomic scope" value="Bacteria"/>
</dbReference>
<feature type="domain" description="Tyr recombinase" evidence="12">
    <location>
        <begin position="111"/>
        <end position="298"/>
    </location>
</feature>
<dbReference type="InterPro" id="IPR011010">
    <property type="entry name" value="DNA_brk_join_enz"/>
</dbReference>
<feature type="active site" evidence="10">
    <location>
        <position position="276"/>
    </location>
</feature>
<dbReference type="PROSITE" id="PS51900">
    <property type="entry name" value="CB"/>
    <property type="match status" value="1"/>
</dbReference>
<dbReference type="Pfam" id="PF00589">
    <property type="entry name" value="Phage_integrase"/>
    <property type="match status" value="1"/>
</dbReference>
<dbReference type="OrthoDB" id="9801717at2"/>
<evidence type="ECO:0000256" key="7">
    <source>
        <dbReference type="ARBA" id="ARBA00023125"/>
    </source>
</evidence>
<comment type="similarity">
    <text evidence="2 10">Belongs to the 'phage' integrase family. XerC subfamily.</text>
</comment>
<dbReference type="InterPro" id="IPR002104">
    <property type="entry name" value="Integrase_catalytic"/>
</dbReference>
<dbReference type="PANTHER" id="PTHR30349:SF77">
    <property type="entry name" value="TYROSINE RECOMBINASE XERC"/>
    <property type="match status" value="1"/>
</dbReference>
<feature type="active site" evidence="10">
    <location>
        <position position="175"/>
    </location>
</feature>
<keyword evidence="7 10" id="KW-0238">DNA-binding</keyword>
<feature type="active site" evidence="10">
    <location>
        <position position="151"/>
    </location>
</feature>
<dbReference type="Proteomes" id="UP000297014">
    <property type="component" value="Unassembled WGS sequence"/>
</dbReference>
<comment type="caution">
    <text evidence="14">The sequence shown here is derived from an EMBL/GenBank/DDBJ whole genome shotgun (WGS) entry which is preliminary data.</text>
</comment>
<evidence type="ECO:0000256" key="10">
    <source>
        <dbReference type="HAMAP-Rule" id="MF_01808"/>
    </source>
</evidence>
<dbReference type="InterPro" id="IPR011931">
    <property type="entry name" value="Recomb_XerC"/>
</dbReference>
<name>A0A094WN61_ALKAL</name>
<comment type="subcellular location">
    <subcellularLocation>
        <location evidence="1 10">Cytoplasm</location>
    </subcellularLocation>
</comment>
<dbReference type="SUPFAM" id="SSF56349">
    <property type="entry name" value="DNA breaking-rejoining enzymes"/>
    <property type="match status" value="1"/>
</dbReference>
<sequence length="304" mass="35881">MEPEQRNKNQELFFQYMKIEKNVSGHTMTNYQIDLNDFNHFMFVQEISSEKEVTREHVRRYLTYLFEKKYERKTVSRRISALRSYFRFLEREEILSENVFNMTTLPKQTKRLPHFLYEQEMIQLFNSLQGEEPLLQRDKAIIELLYATGMRVSECQQLQLSDIDFMIGTVFVHGKGNKERYVPVGEFACEALNTYIEDGRAKLLAKSVNRETNNHLFLNYKGGPLSTRSFRTLLTKRVKEAALTSHVSPHHLRHSFATHLLNNGADLRVVQELLGHESLSTTQIYTHVTKERLRDVYMQNHPRA</sequence>
<feature type="active site" evidence="10">
    <location>
        <position position="250"/>
    </location>
</feature>
<dbReference type="PROSITE" id="PS51898">
    <property type="entry name" value="TYR_RECOMBINASE"/>
    <property type="match status" value="1"/>
</dbReference>
<reference evidence="14 16" key="1">
    <citation type="journal article" date="2014" name="Genome Announc.">
        <title>Draft Genome Sequence of Bacillus alcalophilus AV1934, a Classic Alkaliphile Isolated from Human Feces in 1934.</title>
        <authorList>
            <person name="Attie O."/>
            <person name="Jayaprakash A."/>
            <person name="Shah H."/>
            <person name="Paulsen I.T."/>
            <person name="Morino M."/>
            <person name="Takahashi Y."/>
            <person name="Narumi I."/>
            <person name="Sachidanandam R."/>
            <person name="Satoh K."/>
            <person name="Ito M."/>
            <person name="Krulwich T.A."/>
        </authorList>
    </citation>
    <scope>NUCLEOTIDE SEQUENCE [LARGE SCALE GENOMIC DNA]</scope>
    <source>
        <strain evidence="14 16">AV1934</strain>
    </source>
</reference>
<evidence type="ECO:0000259" key="12">
    <source>
        <dbReference type="PROSITE" id="PS51898"/>
    </source>
</evidence>
<keyword evidence="3 10" id="KW-0963">Cytoplasm</keyword>
<accession>A0A094WN61</accession>
<dbReference type="NCBIfam" id="NF001399">
    <property type="entry name" value="PRK00283.1"/>
    <property type="match status" value="1"/>
</dbReference>
<dbReference type="CDD" id="cd00798">
    <property type="entry name" value="INT_XerDC_C"/>
    <property type="match status" value="1"/>
</dbReference>
<keyword evidence="8 10" id="KW-0233">DNA recombination</keyword>
<keyword evidence="6 10" id="KW-0229">DNA integration</keyword>
<keyword evidence="4 10" id="KW-0132">Cell division</keyword>
<dbReference type="Pfam" id="PF02899">
    <property type="entry name" value="Phage_int_SAM_1"/>
    <property type="match status" value="1"/>
</dbReference>
<dbReference type="GO" id="GO:0051301">
    <property type="term" value="P:cell division"/>
    <property type="evidence" value="ECO:0007669"/>
    <property type="project" value="UniProtKB-UniRule"/>
</dbReference>
<evidence type="ECO:0000256" key="8">
    <source>
        <dbReference type="ARBA" id="ARBA00023172"/>
    </source>
</evidence>
<dbReference type="GO" id="GO:0007059">
    <property type="term" value="P:chromosome segregation"/>
    <property type="evidence" value="ECO:0007669"/>
    <property type="project" value="UniProtKB-UniRule"/>
</dbReference>
<evidence type="ECO:0000256" key="6">
    <source>
        <dbReference type="ARBA" id="ARBA00022908"/>
    </source>
</evidence>
<evidence type="ECO:0000256" key="3">
    <source>
        <dbReference type="ARBA" id="ARBA00022490"/>
    </source>
</evidence>
<dbReference type="Proteomes" id="UP000002754">
    <property type="component" value="Unassembled WGS sequence"/>
</dbReference>
<dbReference type="InterPro" id="IPR023009">
    <property type="entry name" value="Tyrosine_recombinase_XerC/XerD"/>
</dbReference>
<evidence type="ECO:0000313" key="17">
    <source>
        <dbReference type="Proteomes" id="UP000297014"/>
    </source>
</evidence>
<evidence type="ECO:0000313" key="14">
    <source>
        <dbReference type="EMBL" id="KGA98261.1"/>
    </source>
</evidence>